<dbReference type="InterPro" id="IPR006879">
    <property type="entry name" value="YdjC-like"/>
</dbReference>
<dbReference type="RefSeq" id="WP_171649221.1">
    <property type="nucleotide sequence ID" value="NZ_WHOA01000245.1"/>
</dbReference>
<dbReference type="PANTHER" id="PTHR31609">
    <property type="entry name" value="YDJC DEACETYLASE FAMILY MEMBER"/>
    <property type="match status" value="1"/>
</dbReference>
<protein>
    <submittedName>
        <fullName evidence="6">ChbG/HpnK family deacetylase</fullName>
    </submittedName>
</protein>
<evidence type="ECO:0000313" key="7">
    <source>
        <dbReference type="Proteomes" id="UP000616779"/>
    </source>
</evidence>
<dbReference type="InterPro" id="IPR011330">
    <property type="entry name" value="Glyco_hydro/deAcase_b/a-brl"/>
</dbReference>
<name>A0ABX1Y6X3_9BACL</name>
<keyword evidence="3" id="KW-0378">Hydrolase</keyword>
<evidence type="ECO:0000256" key="5">
    <source>
        <dbReference type="ARBA" id="ARBA00023277"/>
    </source>
</evidence>
<reference evidence="6 7" key="1">
    <citation type="submission" date="2019-10" db="EMBL/GenBank/DDBJ databases">
        <title>Description of Paenibacillus terrestris sp. nov.</title>
        <authorList>
            <person name="Carlier A."/>
            <person name="Qi S."/>
        </authorList>
    </citation>
    <scope>NUCLEOTIDE SEQUENCE [LARGE SCALE GENOMIC DNA]</scope>
    <source>
        <strain evidence="6 7">LMG 31458</strain>
    </source>
</reference>
<keyword evidence="5" id="KW-0119">Carbohydrate metabolism</keyword>
<dbReference type="PANTHER" id="PTHR31609:SF1">
    <property type="entry name" value="CARBOHYDRATE DEACETYLASE"/>
    <property type="match status" value="1"/>
</dbReference>
<keyword evidence="7" id="KW-1185">Reference proteome</keyword>
<dbReference type="EMBL" id="WHOA01000245">
    <property type="protein sequence ID" value="NOU76675.1"/>
    <property type="molecule type" value="Genomic_DNA"/>
</dbReference>
<comment type="caution">
    <text evidence="6">The sequence shown here is derived from an EMBL/GenBank/DDBJ whole genome shotgun (WGS) entry which is preliminary data.</text>
</comment>
<keyword evidence="4" id="KW-0460">Magnesium</keyword>
<dbReference type="Gene3D" id="3.20.20.370">
    <property type="entry name" value="Glycoside hydrolase/deacetylase"/>
    <property type="match status" value="1"/>
</dbReference>
<dbReference type="CDD" id="cd10802">
    <property type="entry name" value="YdjC_TTHB029_like"/>
    <property type="match status" value="1"/>
</dbReference>
<evidence type="ECO:0000256" key="4">
    <source>
        <dbReference type="ARBA" id="ARBA00022842"/>
    </source>
</evidence>
<accession>A0ABX1Y6X3</accession>
<evidence type="ECO:0000256" key="3">
    <source>
        <dbReference type="ARBA" id="ARBA00022801"/>
    </source>
</evidence>
<organism evidence="6 7">
    <name type="scientific">Paenibacillus phytorum</name>
    <dbReference type="NCBI Taxonomy" id="2654977"/>
    <lineage>
        <taxon>Bacteria</taxon>
        <taxon>Bacillati</taxon>
        <taxon>Bacillota</taxon>
        <taxon>Bacilli</taxon>
        <taxon>Bacillales</taxon>
        <taxon>Paenibacillaceae</taxon>
        <taxon>Paenibacillus</taxon>
    </lineage>
</organism>
<sequence length="281" mass="32582">MSKDRLLIINADDFGMCHSTNRAIGTLLKEGYITSASIMMTCPWVTEAASFVRQNPQIDVGIHITHTSEWEHYKWGPLRRDLSTLKDQYGYFPSNTATVIAEVDPEELREEAVAQIELAIKMGIDPTNIDNHMGSMNHVTDILLELCQAYNLPLRYPKHAHPKLNIPHNEQLVKHAEEKGILLPDHVMFLPFFSPIEEVEPTYDSTKEATIQCIRELRPGITELPFHPSMDTEELKSITNTWKMRRFEFDVFKDKEIIKLLDKEEIRLITWRDIRNMQRAL</sequence>
<dbReference type="SUPFAM" id="SSF88713">
    <property type="entry name" value="Glycoside hydrolase/deacetylase"/>
    <property type="match status" value="1"/>
</dbReference>
<keyword evidence="2" id="KW-0479">Metal-binding</keyword>
<gene>
    <name evidence="6" type="ORF">GC098_35845</name>
</gene>
<evidence type="ECO:0000256" key="2">
    <source>
        <dbReference type="ARBA" id="ARBA00022723"/>
    </source>
</evidence>
<evidence type="ECO:0000313" key="6">
    <source>
        <dbReference type="EMBL" id="NOU76675.1"/>
    </source>
</evidence>
<comment type="cofactor">
    <cofactor evidence="1">
        <name>Mg(2+)</name>
        <dbReference type="ChEBI" id="CHEBI:18420"/>
    </cofactor>
</comment>
<evidence type="ECO:0000256" key="1">
    <source>
        <dbReference type="ARBA" id="ARBA00001946"/>
    </source>
</evidence>
<dbReference type="Pfam" id="PF04794">
    <property type="entry name" value="YdjC"/>
    <property type="match status" value="1"/>
</dbReference>
<dbReference type="Proteomes" id="UP000616779">
    <property type="component" value="Unassembled WGS sequence"/>
</dbReference>
<proteinExistence type="predicted"/>